<dbReference type="Proteomes" id="UP000297245">
    <property type="component" value="Unassembled WGS sequence"/>
</dbReference>
<organism evidence="1 2">
    <name type="scientific">Dendrothele bispora (strain CBS 962.96)</name>
    <dbReference type="NCBI Taxonomy" id="1314807"/>
    <lineage>
        <taxon>Eukaryota</taxon>
        <taxon>Fungi</taxon>
        <taxon>Dikarya</taxon>
        <taxon>Basidiomycota</taxon>
        <taxon>Agaricomycotina</taxon>
        <taxon>Agaricomycetes</taxon>
        <taxon>Agaricomycetidae</taxon>
        <taxon>Agaricales</taxon>
        <taxon>Agaricales incertae sedis</taxon>
        <taxon>Dendrothele</taxon>
    </lineage>
</organism>
<proteinExistence type="predicted"/>
<sequence length="161" mass="17591">MTTTLTAPFMFSPTGLPRFPPSAFQRIMTRVSQQHQSLHRQLYFLLQFGLKATGVQYPLSSTSPKQTVNANNKMQDSCTGSFAYSTFSVTTAGLIHGSQSSQSQYPELMSFINSATAYLPLSFLFTSQSNVQSLISSARSSMQSQIQAYKISGYKGTGPGD</sequence>
<evidence type="ECO:0000313" key="2">
    <source>
        <dbReference type="Proteomes" id="UP000297245"/>
    </source>
</evidence>
<protein>
    <submittedName>
        <fullName evidence="1">Uncharacterized protein</fullName>
    </submittedName>
</protein>
<dbReference type="EMBL" id="ML179692">
    <property type="protein sequence ID" value="THU83022.1"/>
    <property type="molecule type" value="Genomic_DNA"/>
</dbReference>
<evidence type="ECO:0000313" key="1">
    <source>
        <dbReference type="EMBL" id="THU83022.1"/>
    </source>
</evidence>
<name>A0A4S8L3E3_DENBC</name>
<keyword evidence="2" id="KW-1185">Reference proteome</keyword>
<dbReference type="AlphaFoldDB" id="A0A4S8L3E3"/>
<reference evidence="1 2" key="1">
    <citation type="journal article" date="2019" name="Nat. Ecol. Evol.">
        <title>Megaphylogeny resolves global patterns of mushroom evolution.</title>
        <authorList>
            <person name="Varga T."/>
            <person name="Krizsan K."/>
            <person name="Foldi C."/>
            <person name="Dima B."/>
            <person name="Sanchez-Garcia M."/>
            <person name="Sanchez-Ramirez S."/>
            <person name="Szollosi G.J."/>
            <person name="Szarkandi J.G."/>
            <person name="Papp V."/>
            <person name="Albert L."/>
            <person name="Andreopoulos W."/>
            <person name="Angelini C."/>
            <person name="Antonin V."/>
            <person name="Barry K.W."/>
            <person name="Bougher N.L."/>
            <person name="Buchanan P."/>
            <person name="Buyck B."/>
            <person name="Bense V."/>
            <person name="Catcheside P."/>
            <person name="Chovatia M."/>
            <person name="Cooper J."/>
            <person name="Damon W."/>
            <person name="Desjardin D."/>
            <person name="Finy P."/>
            <person name="Geml J."/>
            <person name="Haridas S."/>
            <person name="Hughes K."/>
            <person name="Justo A."/>
            <person name="Karasinski D."/>
            <person name="Kautmanova I."/>
            <person name="Kiss B."/>
            <person name="Kocsube S."/>
            <person name="Kotiranta H."/>
            <person name="LaButti K.M."/>
            <person name="Lechner B.E."/>
            <person name="Liimatainen K."/>
            <person name="Lipzen A."/>
            <person name="Lukacs Z."/>
            <person name="Mihaltcheva S."/>
            <person name="Morgado L.N."/>
            <person name="Niskanen T."/>
            <person name="Noordeloos M.E."/>
            <person name="Ohm R.A."/>
            <person name="Ortiz-Santana B."/>
            <person name="Ovrebo C."/>
            <person name="Racz N."/>
            <person name="Riley R."/>
            <person name="Savchenko A."/>
            <person name="Shiryaev A."/>
            <person name="Soop K."/>
            <person name="Spirin V."/>
            <person name="Szebenyi C."/>
            <person name="Tomsovsky M."/>
            <person name="Tulloss R.E."/>
            <person name="Uehling J."/>
            <person name="Grigoriev I.V."/>
            <person name="Vagvolgyi C."/>
            <person name="Papp T."/>
            <person name="Martin F.M."/>
            <person name="Miettinen O."/>
            <person name="Hibbett D.S."/>
            <person name="Nagy L.G."/>
        </authorList>
    </citation>
    <scope>NUCLEOTIDE SEQUENCE [LARGE SCALE GENOMIC DNA]</scope>
    <source>
        <strain evidence="1 2">CBS 962.96</strain>
    </source>
</reference>
<accession>A0A4S8L3E3</accession>
<gene>
    <name evidence="1" type="ORF">K435DRAFT_871739</name>
</gene>